<keyword evidence="6" id="KW-1185">Reference proteome</keyword>
<comment type="similarity">
    <text evidence="1">Belongs to the glycosyltransferase 2 family.</text>
</comment>
<feature type="transmembrane region" description="Helical" evidence="3">
    <location>
        <begin position="229"/>
        <end position="248"/>
    </location>
</feature>
<keyword evidence="3" id="KW-1133">Transmembrane helix</keyword>
<reference evidence="5 6" key="1">
    <citation type="submission" date="2024-08" db="EMBL/GenBank/DDBJ databases">
        <title>Genome mining of Saccharopolyspora cebuensis PGLac3 from Nigerian medicinal plant.</title>
        <authorList>
            <person name="Ezeobiora C.E."/>
            <person name="Igbokwe N.H."/>
            <person name="Amin D.H."/>
            <person name="Mendie U.E."/>
        </authorList>
    </citation>
    <scope>NUCLEOTIDE SEQUENCE [LARGE SCALE GENOMIC DNA]</scope>
    <source>
        <strain evidence="5 6">PGLac3</strain>
    </source>
</reference>
<dbReference type="Proteomes" id="UP001564626">
    <property type="component" value="Unassembled WGS sequence"/>
</dbReference>
<dbReference type="RefSeq" id="WP_345361514.1">
    <property type="nucleotide sequence ID" value="NZ_BAABII010000005.1"/>
</dbReference>
<proteinExistence type="inferred from homology"/>
<dbReference type="SUPFAM" id="SSF53448">
    <property type="entry name" value="Nucleotide-diphospho-sugar transferases"/>
    <property type="match status" value="1"/>
</dbReference>
<name>A0ABV4CM57_9PSEU</name>
<dbReference type="CDD" id="cd04187">
    <property type="entry name" value="DPM1_like_bac"/>
    <property type="match status" value="1"/>
</dbReference>
<keyword evidence="5" id="KW-0328">Glycosyltransferase</keyword>
<gene>
    <name evidence="5" type="ORF">AB8O55_20690</name>
</gene>
<evidence type="ECO:0000259" key="4">
    <source>
        <dbReference type="Pfam" id="PF00535"/>
    </source>
</evidence>
<accession>A0ABV4CM57</accession>
<dbReference type="InterPro" id="IPR029044">
    <property type="entry name" value="Nucleotide-diphossugar_trans"/>
</dbReference>
<dbReference type="InterPro" id="IPR050256">
    <property type="entry name" value="Glycosyltransferase_2"/>
</dbReference>
<keyword evidence="5" id="KW-0808">Transferase</keyword>
<feature type="region of interest" description="Disordered" evidence="2">
    <location>
        <begin position="304"/>
        <end position="338"/>
    </location>
</feature>
<dbReference type="GO" id="GO:0016757">
    <property type="term" value="F:glycosyltransferase activity"/>
    <property type="evidence" value="ECO:0007669"/>
    <property type="project" value="UniProtKB-KW"/>
</dbReference>
<dbReference type="Gene3D" id="3.90.550.10">
    <property type="entry name" value="Spore Coat Polysaccharide Biosynthesis Protein SpsA, Chain A"/>
    <property type="match status" value="1"/>
</dbReference>
<dbReference type="EC" id="2.4.-.-" evidence="5"/>
<dbReference type="Pfam" id="PF00535">
    <property type="entry name" value="Glycos_transf_2"/>
    <property type="match status" value="1"/>
</dbReference>
<comment type="caution">
    <text evidence="5">The sequence shown here is derived from an EMBL/GenBank/DDBJ whole genome shotgun (WGS) entry which is preliminary data.</text>
</comment>
<sequence length="338" mass="37009">MDLSIVVPCYNEQDNLEGLRNALQHVLPEVSDEYEVILVDDGSSDATLAEAHRLSEEDPAYRVLSLSRNFGKEAALIAGLTHARGDRVGIIDADLQHPPELFARMVPLLDSGYDQVVARRDRKGESAIRSLVTKLYYRAVNRLVDVPLQDGVGDFRLLSRRAVDALLSMPECNRFSKGLFAWIGFDTATISYRNATRAAGKSKFSFPKLLNYGIDGIVSFNSKPLRASIYLGLIITALAFCYAGFVVAQTLLHGVGVPGYATIIVSVVGIGGINLLFLGVIGEYLGRIYSESKRRPLFLVKDSTPEPEAVPRPRTFSTVAPPDQRWRGDGQLPVSGAL</sequence>
<dbReference type="PANTHER" id="PTHR48090">
    <property type="entry name" value="UNDECAPRENYL-PHOSPHATE 4-DEOXY-4-FORMAMIDO-L-ARABINOSE TRANSFERASE-RELATED"/>
    <property type="match status" value="1"/>
</dbReference>
<protein>
    <submittedName>
        <fullName evidence="5">Glycosyltransferase family 2 protein</fullName>
        <ecNumber evidence="5">2.4.-.-</ecNumber>
    </submittedName>
</protein>
<evidence type="ECO:0000256" key="3">
    <source>
        <dbReference type="SAM" id="Phobius"/>
    </source>
</evidence>
<dbReference type="PANTHER" id="PTHR48090:SF8">
    <property type="entry name" value="GLYCOSYLTRANSFERASE CSBB-RELATED"/>
    <property type="match status" value="1"/>
</dbReference>
<feature type="domain" description="Glycosyltransferase 2-like" evidence="4">
    <location>
        <begin position="4"/>
        <end position="166"/>
    </location>
</feature>
<dbReference type="InterPro" id="IPR001173">
    <property type="entry name" value="Glyco_trans_2-like"/>
</dbReference>
<organism evidence="5 6">
    <name type="scientific">Saccharopolyspora cebuensis</name>
    <dbReference type="NCBI Taxonomy" id="418759"/>
    <lineage>
        <taxon>Bacteria</taxon>
        <taxon>Bacillati</taxon>
        <taxon>Actinomycetota</taxon>
        <taxon>Actinomycetes</taxon>
        <taxon>Pseudonocardiales</taxon>
        <taxon>Pseudonocardiaceae</taxon>
        <taxon>Saccharopolyspora</taxon>
    </lineage>
</organism>
<evidence type="ECO:0000313" key="5">
    <source>
        <dbReference type="EMBL" id="MEY8041834.1"/>
    </source>
</evidence>
<evidence type="ECO:0000313" key="6">
    <source>
        <dbReference type="Proteomes" id="UP001564626"/>
    </source>
</evidence>
<feature type="transmembrane region" description="Helical" evidence="3">
    <location>
        <begin position="260"/>
        <end position="285"/>
    </location>
</feature>
<dbReference type="EMBL" id="JBGEHV010000043">
    <property type="protein sequence ID" value="MEY8041834.1"/>
    <property type="molecule type" value="Genomic_DNA"/>
</dbReference>
<keyword evidence="3" id="KW-0812">Transmembrane</keyword>
<evidence type="ECO:0000256" key="2">
    <source>
        <dbReference type="SAM" id="MobiDB-lite"/>
    </source>
</evidence>
<evidence type="ECO:0000256" key="1">
    <source>
        <dbReference type="ARBA" id="ARBA00006739"/>
    </source>
</evidence>
<keyword evidence="3" id="KW-0472">Membrane</keyword>